<organism evidence="1">
    <name type="scientific">uncultured Rubrobacteraceae bacterium</name>
    <dbReference type="NCBI Taxonomy" id="349277"/>
    <lineage>
        <taxon>Bacteria</taxon>
        <taxon>Bacillati</taxon>
        <taxon>Actinomycetota</taxon>
        <taxon>Rubrobacteria</taxon>
        <taxon>Rubrobacterales</taxon>
        <taxon>Rubrobacteraceae</taxon>
        <taxon>environmental samples</taxon>
    </lineage>
</organism>
<dbReference type="AlphaFoldDB" id="A0A6J4PZ10"/>
<gene>
    <name evidence="1" type="ORF">AVDCRST_MAG37-409</name>
</gene>
<name>A0A6J4PZ10_9ACTN</name>
<dbReference type="EMBL" id="CADCVD010000019">
    <property type="protein sequence ID" value="CAA9428319.1"/>
    <property type="molecule type" value="Genomic_DNA"/>
</dbReference>
<reference evidence="1" key="1">
    <citation type="submission" date="2020-02" db="EMBL/GenBank/DDBJ databases">
        <authorList>
            <person name="Meier V. D."/>
        </authorList>
    </citation>
    <scope>NUCLEOTIDE SEQUENCE</scope>
    <source>
        <strain evidence="1">AVDCRST_MAG37</strain>
    </source>
</reference>
<evidence type="ECO:0000313" key="1">
    <source>
        <dbReference type="EMBL" id="CAA9428319.1"/>
    </source>
</evidence>
<protein>
    <submittedName>
        <fullName evidence="1">Uncharacterized protein</fullName>
    </submittedName>
</protein>
<accession>A0A6J4PZ10</accession>
<sequence length="75" mass="8487">MLAEPVSANDLFDFLRIGRQLAEDDYCLGWPTQGGENVTVSRYAWTPGWRVSQLRVSLIVACQRQESVLSLFLVI</sequence>
<proteinExistence type="predicted"/>